<sequence length="118" mass="13648">MARSPRGIDFVENHLHDLIREEEYLSQWLLKIQLGLKASLSQVDDTVTFHLDAKVKKRVDQVRLASENMERIASLLKADQESVSKRKLLEHLERLVSLLLCVLNSQWKAVSNLNFIII</sequence>
<evidence type="ECO:0000313" key="1">
    <source>
        <dbReference type="EMBL" id="VDN35118.1"/>
    </source>
</evidence>
<dbReference type="EMBL" id="UYRU01086504">
    <property type="protein sequence ID" value="VDN35118.1"/>
    <property type="molecule type" value="Genomic_DNA"/>
</dbReference>
<reference evidence="1 2" key="1">
    <citation type="submission" date="2018-11" db="EMBL/GenBank/DDBJ databases">
        <authorList>
            <consortium name="Pathogen Informatics"/>
        </authorList>
    </citation>
    <scope>NUCLEOTIDE SEQUENCE [LARGE SCALE GENOMIC DNA]</scope>
</reference>
<dbReference type="Proteomes" id="UP000281553">
    <property type="component" value="Unassembled WGS sequence"/>
</dbReference>
<proteinExistence type="predicted"/>
<name>A0A3P7NHR8_DIBLA</name>
<protein>
    <submittedName>
        <fullName evidence="1">Uncharacterized protein</fullName>
    </submittedName>
</protein>
<keyword evidence="2" id="KW-1185">Reference proteome</keyword>
<evidence type="ECO:0000313" key="2">
    <source>
        <dbReference type="Proteomes" id="UP000281553"/>
    </source>
</evidence>
<organism evidence="1 2">
    <name type="scientific">Dibothriocephalus latus</name>
    <name type="common">Fish tapeworm</name>
    <name type="synonym">Diphyllobothrium latum</name>
    <dbReference type="NCBI Taxonomy" id="60516"/>
    <lineage>
        <taxon>Eukaryota</taxon>
        <taxon>Metazoa</taxon>
        <taxon>Spiralia</taxon>
        <taxon>Lophotrochozoa</taxon>
        <taxon>Platyhelminthes</taxon>
        <taxon>Cestoda</taxon>
        <taxon>Eucestoda</taxon>
        <taxon>Diphyllobothriidea</taxon>
        <taxon>Diphyllobothriidae</taxon>
        <taxon>Dibothriocephalus</taxon>
    </lineage>
</organism>
<dbReference type="OrthoDB" id="6414306at2759"/>
<dbReference type="AlphaFoldDB" id="A0A3P7NHR8"/>
<gene>
    <name evidence="1" type="ORF">DILT_LOCUS16691</name>
</gene>
<accession>A0A3P7NHR8</accession>